<evidence type="ECO:0000256" key="4">
    <source>
        <dbReference type="ARBA" id="ARBA00023015"/>
    </source>
</evidence>
<protein>
    <recommendedName>
        <fullName evidence="2">Toxin CcdB</fullName>
    </recommendedName>
    <alternativeName>
        <fullName evidence="7">Cytotoxic protein CcdB</fullName>
    </alternativeName>
    <alternativeName>
        <fullName evidence="6">Protein LetD</fullName>
    </alternativeName>
</protein>
<comment type="caution">
    <text evidence="8">The sequence shown here is derived from an EMBL/GenBank/DDBJ whole genome shotgun (WGS) entry which is preliminary data.</text>
</comment>
<evidence type="ECO:0000256" key="3">
    <source>
        <dbReference type="ARBA" id="ARBA00022491"/>
    </source>
</evidence>
<dbReference type="GO" id="GO:0008657">
    <property type="term" value="F:DNA topoisomerase type II (double strand cut, ATP-hydrolyzing) inhibitor activity"/>
    <property type="evidence" value="ECO:0007669"/>
    <property type="project" value="InterPro"/>
</dbReference>
<accession>A0A318E1T3</accession>
<keyword evidence="4" id="KW-0805">Transcription regulation</keyword>
<keyword evidence="3" id="KW-0678">Repressor</keyword>
<reference evidence="8 9" key="1">
    <citation type="submission" date="2018-04" db="EMBL/GenBank/DDBJ databases">
        <title>Genomic Encyclopedia of Type Strains, Phase IV (KMG-IV): sequencing the most valuable type-strain genomes for metagenomic binning, comparative biology and taxonomic classification.</title>
        <authorList>
            <person name="Goeker M."/>
        </authorList>
    </citation>
    <scope>NUCLEOTIDE SEQUENCE [LARGE SCALE GENOMIC DNA]</scope>
    <source>
        <strain evidence="8 9">DSM 104150</strain>
    </source>
</reference>
<keyword evidence="9" id="KW-1185">Reference proteome</keyword>
<dbReference type="OrthoDB" id="9813510at2"/>
<dbReference type="EMBL" id="QICN01000011">
    <property type="protein sequence ID" value="PXV64876.1"/>
    <property type="molecule type" value="Genomic_DNA"/>
</dbReference>
<evidence type="ECO:0000313" key="9">
    <source>
        <dbReference type="Proteomes" id="UP000248330"/>
    </source>
</evidence>
<dbReference type="InterPro" id="IPR002712">
    <property type="entry name" value="CcdB"/>
</dbReference>
<evidence type="ECO:0000256" key="7">
    <source>
        <dbReference type="ARBA" id="ARBA00033135"/>
    </source>
</evidence>
<evidence type="ECO:0000256" key="1">
    <source>
        <dbReference type="ARBA" id="ARBA00005230"/>
    </source>
</evidence>
<dbReference type="AlphaFoldDB" id="A0A318E1T3"/>
<evidence type="ECO:0000256" key="6">
    <source>
        <dbReference type="ARBA" id="ARBA00029628"/>
    </source>
</evidence>
<dbReference type="InterPro" id="IPR011067">
    <property type="entry name" value="Plasmid_toxin/cell-grow_inhib"/>
</dbReference>
<evidence type="ECO:0000256" key="2">
    <source>
        <dbReference type="ARBA" id="ARBA00015075"/>
    </source>
</evidence>
<keyword evidence="5" id="KW-0804">Transcription</keyword>
<dbReference type="SUPFAM" id="SSF50118">
    <property type="entry name" value="Cell growth inhibitor/plasmid maintenance toxic component"/>
    <property type="match status" value="1"/>
</dbReference>
<organism evidence="8 9">
    <name type="scientific">Sinimarinibacterium flocculans</name>
    <dbReference type="NCBI Taxonomy" id="985250"/>
    <lineage>
        <taxon>Bacteria</taxon>
        <taxon>Pseudomonadati</taxon>
        <taxon>Pseudomonadota</taxon>
        <taxon>Gammaproteobacteria</taxon>
        <taxon>Nevskiales</taxon>
        <taxon>Nevskiaceae</taxon>
        <taxon>Sinimarinibacterium</taxon>
    </lineage>
</organism>
<gene>
    <name evidence="8" type="ORF">C8D93_11148</name>
</gene>
<name>A0A318E1T3_9GAMM</name>
<evidence type="ECO:0000313" key="8">
    <source>
        <dbReference type="EMBL" id="PXV64876.1"/>
    </source>
</evidence>
<dbReference type="Proteomes" id="UP000248330">
    <property type="component" value="Unassembled WGS sequence"/>
</dbReference>
<proteinExistence type="inferred from homology"/>
<dbReference type="RefSeq" id="WP_110266424.1">
    <property type="nucleotide sequence ID" value="NZ_CAWNXA010000011.1"/>
</dbReference>
<dbReference type="Pfam" id="PF01845">
    <property type="entry name" value="CcdB"/>
    <property type="match status" value="1"/>
</dbReference>
<evidence type="ECO:0000256" key="5">
    <source>
        <dbReference type="ARBA" id="ARBA00023163"/>
    </source>
</evidence>
<dbReference type="GO" id="GO:0006276">
    <property type="term" value="P:plasmid maintenance"/>
    <property type="evidence" value="ECO:0007669"/>
    <property type="project" value="InterPro"/>
</dbReference>
<comment type="similarity">
    <text evidence="1">Belongs to the CcdB toxin family.</text>
</comment>
<sequence length="102" mass="11503">MAQYKVYRNRRPSRGEIPFLLDVQSNLVTTSSRIVVPLVRRSGYEMLYSRLNLELTVDGAAVVASFSDLAALDERELNEVVADLSDRRDEILAAVDFLFTGH</sequence>
<dbReference type="Gene3D" id="2.30.30.110">
    <property type="match status" value="1"/>
</dbReference>